<organism evidence="2 3">
    <name type="scientific">Streptomyces laculatispora</name>
    <dbReference type="NCBI Taxonomy" id="887464"/>
    <lineage>
        <taxon>Bacteria</taxon>
        <taxon>Bacillati</taxon>
        <taxon>Actinomycetota</taxon>
        <taxon>Actinomycetes</taxon>
        <taxon>Kitasatosporales</taxon>
        <taxon>Streptomycetaceae</taxon>
        <taxon>Streptomyces</taxon>
    </lineage>
</organism>
<sequence>MAGKRKTNEAGSTNDLRADVLSVLGVLKVATADQIQRLASPHLSHRHTLKETPAKRKEARTASHRGAANDLRRHGLVVDGGRTRGNEEVRILTAAGLAAAGLDLDREPEEMGGMPKSAGRSGASHPMTVNETVIALIRPKPDLDLVAGEPAEAVAAAQAAVEAPDGIDTLTSYATEVALPVKGTWKNPAIGSARADVVVTAPEVGVPLLFIEADNCTEEAVLIAARFDKYLRFFRRQEKDTDGKEKPMWRTRWSAPLWEEYERVHPPVLLVFHQGGKRSVKNQMERVADLTRPHWQGRWHAEGGYHSYDGCIPIVATTLERLREHGPAGPAFWRYGRDRLEPLQDAIGNHRRDAYLARRRQAAREEERRREEERAAEREARRPTCADCGAKFTDDRWRAVGYTHRPESHTNLCEDCQSRAVAAEQQAKADERERQEQLRRQAEEAAAREAAEAEAKKNRGLFGRRR</sequence>
<accession>A0ABY9IEU8</accession>
<feature type="region of interest" description="Disordered" evidence="1">
    <location>
        <begin position="423"/>
        <end position="466"/>
    </location>
</feature>
<feature type="region of interest" description="Disordered" evidence="1">
    <location>
        <begin position="43"/>
        <end position="67"/>
    </location>
</feature>
<gene>
    <name evidence="2" type="ORF">P8A22_37755</name>
</gene>
<proteinExistence type="predicted"/>
<evidence type="ECO:0000313" key="2">
    <source>
        <dbReference type="EMBL" id="WLQ45124.1"/>
    </source>
</evidence>
<feature type="compositionally biased region" description="Basic and acidic residues" evidence="1">
    <location>
        <begin position="427"/>
        <end position="457"/>
    </location>
</feature>
<feature type="compositionally biased region" description="Basic and acidic residues" evidence="1">
    <location>
        <begin position="49"/>
        <end position="61"/>
    </location>
</feature>
<protein>
    <submittedName>
        <fullName evidence="2">Replication-relaxation family protein</fullName>
    </submittedName>
</protein>
<name>A0ABY9IEU8_9ACTN</name>
<evidence type="ECO:0000313" key="3">
    <source>
        <dbReference type="Proteomes" id="UP001229952"/>
    </source>
</evidence>
<dbReference type="Proteomes" id="UP001229952">
    <property type="component" value="Chromosome"/>
</dbReference>
<feature type="region of interest" description="Disordered" evidence="1">
    <location>
        <begin position="361"/>
        <end position="383"/>
    </location>
</feature>
<dbReference type="InterPro" id="IPR025855">
    <property type="entry name" value="Replic_Relax"/>
</dbReference>
<keyword evidence="3" id="KW-1185">Reference proteome</keyword>
<dbReference type="RefSeq" id="WP_306092332.1">
    <property type="nucleotide sequence ID" value="NZ_CP120992.1"/>
</dbReference>
<dbReference type="Pfam" id="PF13814">
    <property type="entry name" value="Replic_Relax"/>
    <property type="match status" value="1"/>
</dbReference>
<reference evidence="2 3" key="1">
    <citation type="submission" date="2023-03" db="EMBL/GenBank/DDBJ databases">
        <title>Isolation and description of six Streptomyces strains from soil environments, able to metabolize different microbial glucans.</title>
        <authorList>
            <person name="Widen T."/>
            <person name="Larsbrink J."/>
        </authorList>
    </citation>
    <scope>NUCLEOTIDE SEQUENCE [LARGE SCALE GENOMIC DNA]</scope>
    <source>
        <strain evidence="2 3">Mut2</strain>
    </source>
</reference>
<evidence type="ECO:0000256" key="1">
    <source>
        <dbReference type="SAM" id="MobiDB-lite"/>
    </source>
</evidence>
<dbReference type="EMBL" id="CP120992">
    <property type="protein sequence ID" value="WLQ45124.1"/>
    <property type="molecule type" value="Genomic_DNA"/>
</dbReference>